<dbReference type="Gene3D" id="3.30.420.10">
    <property type="entry name" value="Ribonuclease H-like superfamily/Ribonuclease H"/>
    <property type="match status" value="1"/>
</dbReference>
<dbReference type="Pfam" id="PF04857">
    <property type="entry name" value="CAF1"/>
    <property type="match status" value="2"/>
</dbReference>
<dbReference type="STRING" id="4846.A0A367JMK3"/>
<dbReference type="InterPro" id="IPR051181">
    <property type="entry name" value="CAF1_poly(A)_ribonucleases"/>
</dbReference>
<evidence type="ECO:0000313" key="3">
    <source>
        <dbReference type="EMBL" id="RCH91174.1"/>
    </source>
</evidence>
<dbReference type="InterPro" id="IPR036397">
    <property type="entry name" value="RNaseH_sf"/>
</dbReference>
<comment type="caution">
    <text evidence="3">The sequence shown here is derived from an EMBL/GenBank/DDBJ whole genome shotgun (WGS) entry which is preliminary data.</text>
</comment>
<dbReference type="AlphaFoldDB" id="A0A367JMK3"/>
<reference evidence="3 4" key="1">
    <citation type="journal article" date="2018" name="G3 (Bethesda)">
        <title>Phylogenetic and Phylogenomic Definition of Rhizopus Species.</title>
        <authorList>
            <person name="Gryganskyi A.P."/>
            <person name="Golan J."/>
            <person name="Dolatabadi S."/>
            <person name="Mondo S."/>
            <person name="Robb S."/>
            <person name="Idnurm A."/>
            <person name="Muszewska A."/>
            <person name="Steczkiewicz K."/>
            <person name="Masonjones S."/>
            <person name="Liao H.L."/>
            <person name="Gajdeczka M.T."/>
            <person name="Anike F."/>
            <person name="Vuek A."/>
            <person name="Anishchenko I.M."/>
            <person name="Voigt K."/>
            <person name="de Hoog G.S."/>
            <person name="Smith M.E."/>
            <person name="Heitman J."/>
            <person name="Vilgalys R."/>
            <person name="Stajich J.E."/>
        </authorList>
    </citation>
    <scope>NUCLEOTIDE SEQUENCE [LARGE SCALE GENOMIC DNA]</scope>
    <source>
        <strain evidence="3 4">LSU 92-RS-03</strain>
    </source>
</reference>
<dbReference type="OrthoDB" id="414075at2759"/>
<name>A0A367JMK3_RHIST</name>
<dbReference type="SUPFAM" id="SSF53098">
    <property type="entry name" value="Ribonuclease H-like"/>
    <property type="match status" value="1"/>
</dbReference>
<feature type="region of interest" description="Disordered" evidence="2">
    <location>
        <begin position="241"/>
        <end position="269"/>
    </location>
</feature>
<protein>
    <submittedName>
        <fullName evidence="3">Target of EGR1, member 1 (Nuclear)</fullName>
    </submittedName>
</protein>
<evidence type="ECO:0000256" key="1">
    <source>
        <dbReference type="ARBA" id="ARBA00008372"/>
    </source>
</evidence>
<accession>A0A367JMK3</accession>
<dbReference type="Proteomes" id="UP000253551">
    <property type="component" value="Unassembled WGS sequence"/>
</dbReference>
<organism evidence="3 4">
    <name type="scientific">Rhizopus stolonifer</name>
    <name type="common">Rhizopus nigricans</name>
    <dbReference type="NCBI Taxonomy" id="4846"/>
    <lineage>
        <taxon>Eukaryota</taxon>
        <taxon>Fungi</taxon>
        <taxon>Fungi incertae sedis</taxon>
        <taxon>Mucoromycota</taxon>
        <taxon>Mucoromycotina</taxon>
        <taxon>Mucoromycetes</taxon>
        <taxon>Mucorales</taxon>
        <taxon>Mucorineae</taxon>
        <taxon>Rhizopodaceae</taxon>
        <taxon>Rhizopus</taxon>
    </lineage>
</organism>
<comment type="similarity">
    <text evidence="1">Belongs to the CAF1 family.</text>
</comment>
<evidence type="ECO:0000256" key="2">
    <source>
        <dbReference type="SAM" id="MobiDB-lite"/>
    </source>
</evidence>
<feature type="compositionally biased region" description="Basic and acidic residues" evidence="2">
    <location>
        <begin position="249"/>
        <end position="269"/>
    </location>
</feature>
<dbReference type="GO" id="GO:0000175">
    <property type="term" value="F:3'-5'-RNA exonuclease activity"/>
    <property type="evidence" value="ECO:0007669"/>
    <property type="project" value="TreeGrafter"/>
</dbReference>
<dbReference type="PANTHER" id="PTHR15092">
    <property type="entry name" value="POLY A -SPECIFIC RIBONUCLEASE/TARGET OF EGR1, MEMBER 1"/>
    <property type="match status" value="1"/>
</dbReference>
<dbReference type="EMBL" id="PJQM01003034">
    <property type="protein sequence ID" value="RCH91174.1"/>
    <property type="molecule type" value="Genomic_DNA"/>
</dbReference>
<dbReference type="GO" id="GO:0015030">
    <property type="term" value="C:Cajal body"/>
    <property type="evidence" value="ECO:0007669"/>
    <property type="project" value="TreeGrafter"/>
</dbReference>
<keyword evidence="4" id="KW-1185">Reference proteome</keyword>
<proteinExistence type="inferred from homology"/>
<sequence length="423" mass="48090">MNPPKSAQILSFTEVTANNIIGLSSQFLKKVSEASYIALDLEFTGLSDSSPKDMNHRYMAYKKTVETHAMVSMGISIFKQTQECVYSCDNFHFLTLKQGSMTMDVKTGQFLLEHNFSLDRLFLEGVPFWPPSQSYSSPLNELFKGMMRLMAKRSLPLVTHNGLYDILYIYHSFIGTLPKTLAGFLKNFSNQFPSGVYDTKFLVQEQDCEASFLSYVFARFDRLRQKRFVSTTPDKPYFEVNVQDPLEPENNKRKAEGEEAGKEPAVKKQRGLDNKGSYCKQFAERGYCEFGHGTKSIYHNIETILDHQLGPSLCPVPVMEEVVKVKEGLTGGAHSSHYDAYMTAFAYCYLTHTMKQEDLEKCKNKLNIGGIDIPLTFPAPTLGRQIIPKDIQTTKEEIIKNVNAEKIFENVNLEKNVENKNKE</sequence>
<dbReference type="GO" id="GO:0017069">
    <property type="term" value="F:snRNA binding"/>
    <property type="evidence" value="ECO:0007669"/>
    <property type="project" value="TreeGrafter"/>
</dbReference>
<dbReference type="GO" id="GO:0034472">
    <property type="term" value="P:snRNA 3'-end processing"/>
    <property type="evidence" value="ECO:0007669"/>
    <property type="project" value="TreeGrafter"/>
</dbReference>
<dbReference type="InterPro" id="IPR012337">
    <property type="entry name" value="RNaseH-like_sf"/>
</dbReference>
<evidence type="ECO:0000313" key="4">
    <source>
        <dbReference type="Proteomes" id="UP000253551"/>
    </source>
</evidence>
<dbReference type="InterPro" id="IPR006941">
    <property type="entry name" value="RNase_CAF1"/>
</dbReference>
<gene>
    <name evidence="3" type="primary">TOE1</name>
    <name evidence="3" type="ORF">CU098_009376</name>
</gene>
<dbReference type="PANTHER" id="PTHR15092:SF37">
    <property type="entry name" value="TARGET OF EGR1 PROTEIN 1"/>
    <property type="match status" value="1"/>
</dbReference>